<evidence type="ECO:0000256" key="4">
    <source>
        <dbReference type="ARBA" id="ARBA00023163"/>
    </source>
</evidence>
<dbReference type="Proteomes" id="UP001595733">
    <property type="component" value="Unassembled WGS sequence"/>
</dbReference>
<feature type="domain" description="RNA polymerase sigma factor 70 region 4 type 2" evidence="6">
    <location>
        <begin position="113"/>
        <end position="164"/>
    </location>
</feature>
<evidence type="ECO:0000259" key="6">
    <source>
        <dbReference type="Pfam" id="PF08281"/>
    </source>
</evidence>
<protein>
    <submittedName>
        <fullName evidence="7">Sigma-70 family RNA polymerase sigma factor</fullName>
    </submittedName>
</protein>
<dbReference type="PANTHER" id="PTHR43133:SF60">
    <property type="entry name" value="RNA POLYMERASE SIGMA FACTOR SIGV"/>
    <property type="match status" value="1"/>
</dbReference>
<dbReference type="InterPro" id="IPR013249">
    <property type="entry name" value="RNA_pol_sigma70_r4_t2"/>
</dbReference>
<dbReference type="Gene3D" id="1.10.1740.10">
    <property type="match status" value="1"/>
</dbReference>
<evidence type="ECO:0000256" key="2">
    <source>
        <dbReference type="ARBA" id="ARBA00023015"/>
    </source>
</evidence>
<dbReference type="InterPro" id="IPR013324">
    <property type="entry name" value="RNA_pol_sigma_r3/r4-like"/>
</dbReference>
<dbReference type="EMBL" id="JBHSEF010000029">
    <property type="protein sequence ID" value="MFC4356299.1"/>
    <property type="molecule type" value="Genomic_DNA"/>
</dbReference>
<comment type="similarity">
    <text evidence="1">Belongs to the sigma-70 factor family. ECF subfamily.</text>
</comment>
<dbReference type="InterPro" id="IPR007627">
    <property type="entry name" value="RNA_pol_sigma70_r2"/>
</dbReference>
<evidence type="ECO:0000313" key="8">
    <source>
        <dbReference type="Proteomes" id="UP001595733"/>
    </source>
</evidence>
<evidence type="ECO:0000256" key="1">
    <source>
        <dbReference type="ARBA" id="ARBA00010641"/>
    </source>
</evidence>
<sequence length="178" mass="21049">MLQSENESLRDFEKIIDTYGEALMQLAYTYVKNKQQAEDIVQDVFVKAFEKRQDFRGDASYQTYLYRMTVNRCHDHFRSWSFRNLFFSDKFVEGRQTGLSVEGEVIYNSLSNALGQEIMDLPIKYREVIVFFYFKEYSAQQIAEILGVSINTVKTRLRRAKEQLKVKMVHEVGEQYEG</sequence>
<keyword evidence="2" id="KW-0805">Transcription regulation</keyword>
<dbReference type="CDD" id="cd06171">
    <property type="entry name" value="Sigma70_r4"/>
    <property type="match status" value="1"/>
</dbReference>
<dbReference type="RefSeq" id="WP_378142874.1">
    <property type="nucleotide sequence ID" value="NZ_JBHSEF010000029.1"/>
</dbReference>
<accession>A0ABV8V0G4</accession>
<dbReference type="InterPro" id="IPR013325">
    <property type="entry name" value="RNA_pol_sigma_r2"/>
</dbReference>
<dbReference type="InterPro" id="IPR036388">
    <property type="entry name" value="WH-like_DNA-bd_sf"/>
</dbReference>
<feature type="domain" description="RNA polymerase sigma-70 region 2" evidence="5">
    <location>
        <begin position="16"/>
        <end position="79"/>
    </location>
</feature>
<gene>
    <name evidence="7" type="ORF">ACFO0S_14655</name>
</gene>
<evidence type="ECO:0000313" key="7">
    <source>
        <dbReference type="EMBL" id="MFC4356299.1"/>
    </source>
</evidence>
<evidence type="ECO:0000256" key="3">
    <source>
        <dbReference type="ARBA" id="ARBA00023082"/>
    </source>
</evidence>
<reference evidence="8" key="1">
    <citation type="journal article" date="2019" name="Int. J. Syst. Evol. Microbiol.">
        <title>The Global Catalogue of Microorganisms (GCM) 10K type strain sequencing project: providing services to taxonomists for standard genome sequencing and annotation.</title>
        <authorList>
            <consortium name="The Broad Institute Genomics Platform"/>
            <consortium name="The Broad Institute Genome Sequencing Center for Infectious Disease"/>
            <person name="Wu L."/>
            <person name="Ma J."/>
        </authorList>
    </citation>
    <scope>NUCLEOTIDE SEQUENCE [LARGE SCALE GENOMIC DNA]</scope>
    <source>
        <strain evidence="8">CCUG 50353</strain>
    </source>
</reference>
<keyword evidence="3" id="KW-0731">Sigma factor</keyword>
<dbReference type="Gene3D" id="1.10.10.10">
    <property type="entry name" value="Winged helix-like DNA-binding domain superfamily/Winged helix DNA-binding domain"/>
    <property type="match status" value="1"/>
</dbReference>
<dbReference type="InterPro" id="IPR014284">
    <property type="entry name" value="RNA_pol_sigma-70_dom"/>
</dbReference>
<name>A0ABV8V0G4_9BACL</name>
<dbReference type="SUPFAM" id="SSF88946">
    <property type="entry name" value="Sigma2 domain of RNA polymerase sigma factors"/>
    <property type="match status" value="1"/>
</dbReference>
<proteinExistence type="inferred from homology"/>
<dbReference type="InterPro" id="IPR039425">
    <property type="entry name" value="RNA_pol_sigma-70-like"/>
</dbReference>
<comment type="caution">
    <text evidence="7">The sequence shown here is derived from an EMBL/GenBank/DDBJ whole genome shotgun (WGS) entry which is preliminary data.</text>
</comment>
<evidence type="ECO:0000259" key="5">
    <source>
        <dbReference type="Pfam" id="PF04542"/>
    </source>
</evidence>
<dbReference type="SUPFAM" id="SSF88659">
    <property type="entry name" value="Sigma3 and sigma4 domains of RNA polymerase sigma factors"/>
    <property type="match status" value="1"/>
</dbReference>
<dbReference type="Pfam" id="PF08281">
    <property type="entry name" value="Sigma70_r4_2"/>
    <property type="match status" value="1"/>
</dbReference>
<dbReference type="NCBIfam" id="TIGR02937">
    <property type="entry name" value="sigma70-ECF"/>
    <property type="match status" value="1"/>
</dbReference>
<dbReference type="Pfam" id="PF04542">
    <property type="entry name" value="Sigma70_r2"/>
    <property type="match status" value="1"/>
</dbReference>
<keyword evidence="4" id="KW-0804">Transcription</keyword>
<organism evidence="7 8">
    <name type="scientific">Chryseomicrobium palamuruense</name>
    <dbReference type="NCBI Taxonomy" id="682973"/>
    <lineage>
        <taxon>Bacteria</taxon>
        <taxon>Bacillati</taxon>
        <taxon>Bacillota</taxon>
        <taxon>Bacilli</taxon>
        <taxon>Bacillales</taxon>
        <taxon>Caryophanaceae</taxon>
        <taxon>Chryseomicrobium</taxon>
    </lineage>
</organism>
<keyword evidence="8" id="KW-1185">Reference proteome</keyword>
<dbReference type="PANTHER" id="PTHR43133">
    <property type="entry name" value="RNA POLYMERASE ECF-TYPE SIGMA FACTO"/>
    <property type="match status" value="1"/>
</dbReference>